<dbReference type="InterPro" id="IPR050857">
    <property type="entry name" value="D-2-hydroxyacid_DH"/>
</dbReference>
<sequence>MLCCFVTQPIDDHAVAFLREHGVAVRFASRATMECVAAEIGDAQAVITRDLGLDGAAIRSASALRIIASHGAGTNNIAIAEARARGIVVTRTPGANSRSVAELTIGLMLAAARRLCDADRAVRAGHWDFRYDSGGVELHGRTLGLVGFGAVARHVAWIAGHGFGMTVHAWSPSVPDCVFADHDVRRAPDLPSLAGASDILSLHRPSDPGQPPIFDAGLAQVLRPGTILVNTSRGSAIDSRTLLAALADGRVGAAGLDVLPQEPPSAHEPLLASDRVALSPHIGGATAEALRRTAMTCARQVLDVLSGRAPPDRL</sequence>
<feature type="domain" description="D-isomer specific 2-hydroxyacid dehydrogenase NAD-binding" evidence="6">
    <location>
        <begin position="105"/>
        <end position="283"/>
    </location>
</feature>
<evidence type="ECO:0000259" key="6">
    <source>
        <dbReference type="Pfam" id="PF02826"/>
    </source>
</evidence>
<organism evidence="7 8">
    <name type="scientific">Nguyenibacter vanlangensis</name>
    <dbReference type="NCBI Taxonomy" id="1216886"/>
    <lineage>
        <taxon>Bacteria</taxon>
        <taxon>Pseudomonadati</taxon>
        <taxon>Pseudomonadota</taxon>
        <taxon>Alphaproteobacteria</taxon>
        <taxon>Acetobacterales</taxon>
        <taxon>Acetobacteraceae</taxon>
        <taxon>Nguyenibacter</taxon>
    </lineage>
</organism>
<evidence type="ECO:0000256" key="1">
    <source>
        <dbReference type="ARBA" id="ARBA00005854"/>
    </source>
</evidence>
<keyword evidence="3" id="KW-0520">NAD</keyword>
<evidence type="ECO:0000256" key="3">
    <source>
        <dbReference type="ARBA" id="ARBA00023027"/>
    </source>
</evidence>
<dbReference type="InterPro" id="IPR036291">
    <property type="entry name" value="NAD(P)-bd_dom_sf"/>
</dbReference>
<evidence type="ECO:0000313" key="8">
    <source>
        <dbReference type="Proteomes" id="UP001449795"/>
    </source>
</evidence>
<dbReference type="InterPro" id="IPR006140">
    <property type="entry name" value="D-isomer_DH_NAD-bd"/>
</dbReference>
<dbReference type="InterPro" id="IPR006139">
    <property type="entry name" value="D-isomer_2_OHA_DH_cat_dom"/>
</dbReference>
<dbReference type="EMBL" id="CP152276">
    <property type="protein sequence ID" value="XAE44691.1"/>
    <property type="molecule type" value="Genomic_DNA"/>
</dbReference>
<dbReference type="Pfam" id="PF00389">
    <property type="entry name" value="2-Hacid_dh"/>
    <property type="match status" value="1"/>
</dbReference>
<feature type="domain" description="D-isomer specific 2-hydroxyacid dehydrogenase catalytic" evidence="5">
    <location>
        <begin position="5"/>
        <end position="312"/>
    </location>
</feature>
<dbReference type="Pfam" id="PF02826">
    <property type="entry name" value="2-Hacid_dh_C"/>
    <property type="match status" value="1"/>
</dbReference>
<dbReference type="SUPFAM" id="SSF51735">
    <property type="entry name" value="NAD(P)-binding Rossmann-fold domains"/>
    <property type="match status" value="1"/>
</dbReference>
<dbReference type="Proteomes" id="UP001449795">
    <property type="component" value="Chromosome"/>
</dbReference>
<dbReference type="PANTHER" id="PTHR42789:SF1">
    <property type="entry name" value="D-ISOMER SPECIFIC 2-HYDROXYACID DEHYDROGENASE FAMILY PROTEIN (AFU_ORTHOLOGUE AFUA_6G10090)"/>
    <property type="match status" value="1"/>
</dbReference>
<accession>A0ABZ3DA46</accession>
<evidence type="ECO:0000259" key="5">
    <source>
        <dbReference type="Pfam" id="PF00389"/>
    </source>
</evidence>
<evidence type="ECO:0000256" key="2">
    <source>
        <dbReference type="ARBA" id="ARBA00023002"/>
    </source>
</evidence>
<dbReference type="Gene3D" id="3.40.50.720">
    <property type="entry name" value="NAD(P)-binding Rossmann-like Domain"/>
    <property type="match status" value="2"/>
</dbReference>
<keyword evidence="8" id="KW-1185">Reference proteome</keyword>
<keyword evidence="2 4" id="KW-0560">Oxidoreductase</keyword>
<proteinExistence type="inferred from homology"/>
<name>A0ABZ3DA46_9PROT</name>
<protein>
    <submittedName>
        <fullName evidence="7">NAD(P)-dependent oxidoreductase</fullName>
    </submittedName>
</protein>
<gene>
    <name evidence="7" type="ORF">AAC691_09845</name>
</gene>
<reference evidence="7 8" key="1">
    <citation type="submission" date="2024-04" db="EMBL/GenBank/DDBJ databases">
        <title>Complete genome sequence of Nguyenibacter vanlangesis HBCM-1154, a strain capable of nitrogen fixation, IAA production, and phosphorus solubilization isolated from sugarcane soil.</title>
        <authorList>
            <person name="MY HANH P."/>
        </authorList>
    </citation>
    <scope>NUCLEOTIDE SEQUENCE [LARGE SCALE GENOMIC DNA]</scope>
    <source>
        <strain evidence="7 8">HBCM 1154</strain>
    </source>
</reference>
<dbReference type="SUPFAM" id="SSF52283">
    <property type="entry name" value="Formate/glycerate dehydrogenase catalytic domain-like"/>
    <property type="match status" value="1"/>
</dbReference>
<evidence type="ECO:0000313" key="7">
    <source>
        <dbReference type="EMBL" id="XAE44691.1"/>
    </source>
</evidence>
<evidence type="ECO:0000256" key="4">
    <source>
        <dbReference type="RuleBase" id="RU003719"/>
    </source>
</evidence>
<comment type="similarity">
    <text evidence="1 4">Belongs to the D-isomer specific 2-hydroxyacid dehydrogenase family.</text>
</comment>
<dbReference type="RefSeq" id="WP_342629913.1">
    <property type="nucleotide sequence ID" value="NZ_CP152276.1"/>
</dbReference>
<dbReference type="PANTHER" id="PTHR42789">
    <property type="entry name" value="D-ISOMER SPECIFIC 2-HYDROXYACID DEHYDROGENASE FAMILY PROTEIN (AFU_ORTHOLOGUE AFUA_6G10090)"/>
    <property type="match status" value="1"/>
</dbReference>